<comment type="caution">
    <text evidence="2">The sequence shown here is derived from an EMBL/GenBank/DDBJ whole genome shotgun (WGS) entry which is preliminary data.</text>
</comment>
<keyword evidence="1" id="KW-1133">Transmembrane helix</keyword>
<evidence type="ECO:0000313" key="5">
    <source>
        <dbReference type="Proteomes" id="UP001549921"/>
    </source>
</evidence>
<keyword evidence="4" id="KW-1185">Reference proteome</keyword>
<name>A0ABD0SI09_LOXSC</name>
<dbReference type="AlphaFoldDB" id="A0ABD0SI09"/>
<evidence type="ECO:0000313" key="4">
    <source>
        <dbReference type="Proteomes" id="UP001549920"/>
    </source>
</evidence>
<feature type="transmembrane region" description="Helical" evidence="1">
    <location>
        <begin position="84"/>
        <end position="103"/>
    </location>
</feature>
<evidence type="ECO:0000256" key="1">
    <source>
        <dbReference type="SAM" id="Phobius"/>
    </source>
</evidence>
<evidence type="ECO:0000313" key="3">
    <source>
        <dbReference type="EMBL" id="KAL0868179.1"/>
    </source>
</evidence>
<dbReference type="Proteomes" id="UP001549921">
    <property type="component" value="Unassembled WGS sequence"/>
</dbReference>
<keyword evidence="1" id="KW-0472">Membrane</keyword>
<dbReference type="EMBL" id="JBEUOH010000021">
    <property type="protein sequence ID" value="KAL0868179.1"/>
    <property type="molecule type" value="Genomic_DNA"/>
</dbReference>
<feature type="transmembrane region" description="Helical" evidence="1">
    <location>
        <begin position="59"/>
        <end position="78"/>
    </location>
</feature>
<organism evidence="2 5">
    <name type="scientific">Loxostege sticticalis</name>
    <name type="common">Beet webworm moth</name>
    <dbReference type="NCBI Taxonomy" id="481309"/>
    <lineage>
        <taxon>Eukaryota</taxon>
        <taxon>Metazoa</taxon>
        <taxon>Ecdysozoa</taxon>
        <taxon>Arthropoda</taxon>
        <taxon>Hexapoda</taxon>
        <taxon>Insecta</taxon>
        <taxon>Pterygota</taxon>
        <taxon>Neoptera</taxon>
        <taxon>Endopterygota</taxon>
        <taxon>Lepidoptera</taxon>
        <taxon>Glossata</taxon>
        <taxon>Ditrysia</taxon>
        <taxon>Pyraloidea</taxon>
        <taxon>Crambidae</taxon>
        <taxon>Pyraustinae</taxon>
        <taxon>Loxostege</taxon>
    </lineage>
</organism>
<dbReference type="Proteomes" id="UP001549920">
    <property type="component" value="Unassembled WGS sequence"/>
</dbReference>
<accession>A0ABD0SI09</accession>
<keyword evidence="1" id="KW-0812">Transmembrane</keyword>
<protein>
    <submittedName>
        <fullName evidence="2">Uncharacterized protein</fullName>
    </submittedName>
</protein>
<dbReference type="EMBL" id="JBEDNZ010000021">
    <property type="protein sequence ID" value="KAL0818684.1"/>
    <property type="molecule type" value="Genomic_DNA"/>
</dbReference>
<proteinExistence type="predicted"/>
<reference evidence="4 5" key="1">
    <citation type="submission" date="2024-06" db="EMBL/GenBank/DDBJ databases">
        <title>A chromosome-level genome assembly of beet webworm, Loxostege sticticalis.</title>
        <authorList>
            <person name="Zhang Y."/>
        </authorList>
    </citation>
    <scope>NUCLEOTIDE SEQUENCE [LARGE SCALE GENOMIC DNA]</scope>
    <source>
        <strain evidence="3">AQ026</strain>
        <strain evidence="2">AQ028</strain>
        <tissue evidence="2">Male pupae</tissue>
        <tissue evidence="3">Whole body</tissue>
    </source>
</reference>
<gene>
    <name evidence="3" type="ORF">ABMA27_007725</name>
    <name evidence="2" type="ORF">ABMA28_008031</name>
</gene>
<evidence type="ECO:0000313" key="2">
    <source>
        <dbReference type="EMBL" id="KAL0818684.1"/>
    </source>
</evidence>
<sequence>MSCDYSDSDCEYEVCGRRSNSRSNSAALPFDPSAIERVILAISDSFDFRVVMSDERVKGAMLVTTGLALAGGLIGNHYGGKIGAAVGGAIGGACGIGIVAISMREIWEEIKSKLSEVFDIVYDYLAGMGLDDYKRAAMFLAQNSGDTTQLAMVIAQTASGLLGKKILSSLSAA</sequence>